<dbReference type="InterPro" id="IPR049241">
    <property type="entry name" value="DUF6876"/>
</dbReference>
<comment type="caution">
    <text evidence="2">The sequence shown here is derived from an EMBL/GenBank/DDBJ whole genome shotgun (WGS) entry which is preliminary data.</text>
</comment>
<evidence type="ECO:0000259" key="1">
    <source>
        <dbReference type="Pfam" id="PF21781"/>
    </source>
</evidence>
<protein>
    <recommendedName>
        <fullName evidence="1">DUF6876 domain-containing protein</fullName>
    </recommendedName>
</protein>
<name>A0A3N0XCL4_9FLAO</name>
<dbReference type="AlphaFoldDB" id="A0A3N0XCL4"/>
<reference evidence="3" key="1">
    <citation type="submission" date="2018-11" db="EMBL/GenBank/DDBJ databases">
        <title>Proposal to divide the Flavobacteriaceae and reorganize its genera based on Amino Acid Identity values calculated from whole genome sequences.</title>
        <authorList>
            <person name="Nicholson A.C."/>
            <person name="Gulvik C.A."/>
            <person name="Whitney A.M."/>
            <person name="Humrighouse B.W."/>
            <person name="Bell M."/>
            <person name="Holmes B."/>
            <person name="Steigerwalt A."/>
            <person name="Villarma A."/>
            <person name="Sheth M."/>
            <person name="Batra D."/>
            <person name="Pryor J."/>
            <person name="Bernardet J.-F."/>
            <person name="Hugo C."/>
            <person name="Kampfer P."/>
            <person name="Newman J."/>
            <person name="Mcquiston J.R."/>
        </authorList>
    </citation>
    <scope>NUCLEOTIDE SEQUENCE [LARGE SCALE GENOMIC DNA]</scope>
    <source>
        <strain evidence="3">DSM 22165</strain>
    </source>
</reference>
<sequence>MKNPNISANDFYCDFTGTEHYYSYLLGLLLTDGIKTIAEKEECFWFLDVIASYQLSGNLKNEEFQVWKLEREEGNQFRISGTDGDDNILAEKNVPFSNFFFQEFTIWKEGGVLLLPSEH</sequence>
<reference evidence="3" key="2">
    <citation type="submission" date="2018-11" db="EMBL/GenBank/DDBJ databases">
        <title>Proposal to divide the Flavobacteriaceae and reorganize its genera based on Amino Acid Identity values calculated from whole genome sequences.</title>
        <authorList>
            <person name="Nicholson A.C."/>
            <person name="Gulvik C.A."/>
            <person name="Whitney A.M."/>
            <person name="Humrighouse B.W."/>
            <person name="Bell M."/>
            <person name="Holmes B."/>
            <person name="Steigerwalt A."/>
            <person name="Villarma A."/>
            <person name="Sheth M."/>
            <person name="Batra D."/>
            <person name="Pryor J."/>
            <person name="Bernardet J.-F."/>
            <person name="Hugo C."/>
            <person name="Kampfer P."/>
            <person name="Newman J."/>
            <person name="Mcquiston J."/>
        </authorList>
    </citation>
    <scope>NUCLEOTIDE SEQUENCE [LARGE SCALE GENOMIC DNA]</scope>
    <source>
        <strain evidence="3">DSM 22165</strain>
    </source>
</reference>
<accession>A0A3N0XCL4</accession>
<dbReference type="Pfam" id="PF21781">
    <property type="entry name" value="DUF6876"/>
    <property type="match status" value="1"/>
</dbReference>
<feature type="domain" description="DUF6876" evidence="1">
    <location>
        <begin position="10"/>
        <end position="119"/>
    </location>
</feature>
<evidence type="ECO:0000313" key="3">
    <source>
        <dbReference type="Proteomes" id="UP000267623"/>
    </source>
</evidence>
<dbReference type="EMBL" id="RJTU01000018">
    <property type="protein sequence ID" value="ROI14531.1"/>
    <property type="molecule type" value="Genomic_DNA"/>
</dbReference>
<dbReference type="RefSeq" id="WP_123280603.1">
    <property type="nucleotide sequence ID" value="NZ_DALZAR010000002.1"/>
</dbReference>
<evidence type="ECO:0000313" key="2">
    <source>
        <dbReference type="EMBL" id="ROI14531.1"/>
    </source>
</evidence>
<organism evidence="2 3">
    <name type="scientific">Epilithonimonas hominis</name>
    <dbReference type="NCBI Taxonomy" id="420404"/>
    <lineage>
        <taxon>Bacteria</taxon>
        <taxon>Pseudomonadati</taxon>
        <taxon>Bacteroidota</taxon>
        <taxon>Flavobacteriia</taxon>
        <taxon>Flavobacteriales</taxon>
        <taxon>Weeksellaceae</taxon>
        <taxon>Chryseobacterium group</taxon>
        <taxon>Epilithonimonas</taxon>
    </lineage>
</organism>
<dbReference type="Proteomes" id="UP000267623">
    <property type="component" value="Unassembled WGS sequence"/>
</dbReference>
<proteinExistence type="predicted"/>
<gene>
    <name evidence="2" type="ORF">EGH73_02875</name>
</gene>